<keyword evidence="3" id="KW-1133">Transmembrane helix</keyword>
<dbReference type="Proteomes" id="UP000190188">
    <property type="component" value="Unassembled WGS sequence"/>
</dbReference>
<reference evidence="4 5" key="1">
    <citation type="submission" date="2017-01" db="EMBL/GenBank/DDBJ databases">
        <title>Genome analysis of Paenibacillus selenitrireducens ES3-24.</title>
        <authorList>
            <person name="Xu D."/>
            <person name="Yao R."/>
            <person name="Zheng S."/>
        </authorList>
    </citation>
    <scope>NUCLEOTIDE SEQUENCE [LARGE SCALE GENOMIC DNA]</scope>
    <source>
        <strain evidence="4 5">ES3-24</strain>
    </source>
</reference>
<comment type="caution">
    <text evidence="4">The sequence shown here is derived from an EMBL/GenBank/DDBJ whole genome shotgun (WGS) entry which is preliminary data.</text>
</comment>
<dbReference type="OrthoDB" id="2988583at2"/>
<feature type="transmembrane region" description="Helical" evidence="3">
    <location>
        <begin position="41"/>
        <end position="62"/>
    </location>
</feature>
<dbReference type="EMBL" id="MSZX01000004">
    <property type="protein sequence ID" value="OPA78459.1"/>
    <property type="molecule type" value="Genomic_DNA"/>
</dbReference>
<feature type="compositionally biased region" description="Polar residues" evidence="2">
    <location>
        <begin position="120"/>
        <end position="136"/>
    </location>
</feature>
<dbReference type="GO" id="GO:0051301">
    <property type="term" value="P:cell division"/>
    <property type="evidence" value="ECO:0007669"/>
    <property type="project" value="UniProtKB-KW"/>
</dbReference>
<evidence type="ECO:0000256" key="3">
    <source>
        <dbReference type="SAM" id="Phobius"/>
    </source>
</evidence>
<dbReference type="AlphaFoldDB" id="A0A1T2XEZ8"/>
<proteinExistence type="predicted"/>
<evidence type="ECO:0000313" key="4">
    <source>
        <dbReference type="EMBL" id="OPA78459.1"/>
    </source>
</evidence>
<keyword evidence="3" id="KW-0812">Transmembrane</keyword>
<gene>
    <name evidence="4" type="ORF">BVG16_11315</name>
</gene>
<keyword evidence="1" id="KW-0175">Coiled coil</keyword>
<name>A0A1T2XEZ8_9BACL</name>
<dbReference type="RefSeq" id="WP_078498753.1">
    <property type="nucleotide sequence ID" value="NZ_MSZX01000004.1"/>
</dbReference>
<evidence type="ECO:0000256" key="2">
    <source>
        <dbReference type="SAM" id="MobiDB-lite"/>
    </source>
</evidence>
<evidence type="ECO:0000313" key="5">
    <source>
        <dbReference type="Proteomes" id="UP000190188"/>
    </source>
</evidence>
<keyword evidence="4" id="KW-0131">Cell cycle</keyword>
<protein>
    <submittedName>
        <fullName evidence="4">Cell division protein FtsL</fullName>
    </submittedName>
</protein>
<sequence length="136" mass="15555">MAYVRGNLALKEKKIQRTPERYRETTKVVSRKAMLSTQEKLLYLFTIVICSLVAGVIIWRYAQIYDLNMQMQKMDREMKAMKQEMTQMKNEVDMLSSPAEIMKKATELGYVARESGNEIDVSSSDSNTSNPTATAN</sequence>
<accession>A0A1T2XEZ8</accession>
<keyword evidence="5" id="KW-1185">Reference proteome</keyword>
<dbReference type="STRING" id="1324314.BVG16_11315"/>
<evidence type="ECO:0000256" key="1">
    <source>
        <dbReference type="SAM" id="Coils"/>
    </source>
</evidence>
<organism evidence="4 5">
    <name type="scientific">Paenibacillus selenitireducens</name>
    <dbReference type="NCBI Taxonomy" id="1324314"/>
    <lineage>
        <taxon>Bacteria</taxon>
        <taxon>Bacillati</taxon>
        <taxon>Bacillota</taxon>
        <taxon>Bacilli</taxon>
        <taxon>Bacillales</taxon>
        <taxon>Paenibacillaceae</taxon>
        <taxon>Paenibacillus</taxon>
    </lineage>
</organism>
<feature type="coiled-coil region" evidence="1">
    <location>
        <begin position="64"/>
        <end position="91"/>
    </location>
</feature>
<keyword evidence="4" id="KW-0132">Cell division</keyword>
<feature type="region of interest" description="Disordered" evidence="2">
    <location>
        <begin position="116"/>
        <end position="136"/>
    </location>
</feature>
<keyword evidence="3" id="KW-0472">Membrane</keyword>